<evidence type="ECO:0000313" key="2">
    <source>
        <dbReference type="EMBL" id="TYK67408.1"/>
    </source>
</evidence>
<protein>
    <submittedName>
        <fullName evidence="2">Glycosyltransferase family 2 protein</fullName>
    </submittedName>
</protein>
<evidence type="ECO:0000313" key="3">
    <source>
        <dbReference type="Proteomes" id="UP000815846"/>
    </source>
</evidence>
<reference evidence="2 3" key="1">
    <citation type="submission" date="2019-08" db="EMBL/GenBank/DDBJ databases">
        <title>Microbe sample from Colwellia echini.</title>
        <authorList>
            <person name="Christiansen L."/>
            <person name="Pathiraja D."/>
            <person name="Schultz-Johansen M."/>
            <person name="Choi I.-G."/>
            <person name="Stougaard P."/>
        </authorList>
    </citation>
    <scope>NUCLEOTIDE SEQUENCE [LARGE SCALE GENOMIC DNA]</scope>
    <source>
        <strain evidence="2 3">A3</strain>
    </source>
</reference>
<name>A0ABY3N1P3_9GAMM</name>
<dbReference type="EMBL" id="PJAI02000001">
    <property type="protein sequence ID" value="TYK67408.1"/>
    <property type="molecule type" value="Genomic_DNA"/>
</dbReference>
<dbReference type="Gene3D" id="3.90.550.10">
    <property type="entry name" value="Spore Coat Polysaccharide Biosynthesis Protein SpsA, Chain A"/>
    <property type="match status" value="1"/>
</dbReference>
<dbReference type="Proteomes" id="UP000815846">
    <property type="component" value="Unassembled WGS sequence"/>
</dbReference>
<dbReference type="InterPro" id="IPR001173">
    <property type="entry name" value="Glyco_trans_2-like"/>
</dbReference>
<dbReference type="SUPFAM" id="SSF53448">
    <property type="entry name" value="Nucleotide-diphospho-sugar transferases"/>
    <property type="match status" value="1"/>
</dbReference>
<gene>
    <name evidence="2" type="ORF">CWS31_002465</name>
</gene>
<proteinExistence type="predicted"/>
<dbReference type="CDD" id="cd00761">
    <property type="entry name" value="Glyco_tranf_GTA_type"/>
    <property type="match status" value="1"/>
</dbReference>
<sequence>MKLPLKQKIKFWLQTGLIHFFRSTILNFSSKTKNEKQRFSTLTFDKNASPLSLSEDSSITVILTAFQRIENIESQITAIRNQSIKPTEIWLWSNQSNEELSDVSSQVDRVIVNNSNFFSWGKFAIANLARTQYLAFFDDDIQPEPKWFDNCLKTINNGVDGIIGGSGVIINSTIIDKKQELIIGWNGYHNAAPVEVDFAKQALFFDKKHLQYIWREEPHAWYKSDDIHLSYMAKKYGDIKTYIAPHPKNVQSIWCCNAEFGKISTRSKLSDSFSDEIEGMIEQYINGGWKTVKHVPKTLTQQPITKHFNDELLLFTDKLNNHENFSIVRFGDGEMLIIKGEPIDLSKSTGGFKYTPNDTTDEKYRKILTQSLSFKSSNYFVGLPARCCVGDDYCDSLKELSNQSEKQLTWAAIFVNSNYPHFLNITVEAISKRKTNIICFNKARLENLPFQVTKDFRIGINAWVDDYEKTLADIDAYISLNNIENQVFIFCAGVLSNMLIYKLTEKHPNNTYLDVGSVFDLYLSLGKTRRYLRGNKKTLEHTCIW</sequence>
<feature type="domain" description="Glycosyltransferase 2-like" evidence="1">
    <location>
        <begin position="60"/>
        <end position="182"/>
    </location>
</feature>
<comment type="caution">
    <text evidence="2">The sequence shown here is derived from an EMBL/GenBank/DDBJ whole genome shotgun (WGS) entry which is preliminary data.</text>
</comment>
<keyword evidence="3" id="KW-1185">Reference proteome</keyword>
<organism evidence="2 3">
    <name type="scientific">Colwellia echini</name>
    <dbReference type="NCBI Taxonomy" id="1982103"/>
    <lineage>
        <taxon>Bacteria</taxon>
        <taxon>Pseudomonadati</taxon>
        <taxon>Pseudomonadota</taxon>
        <taxon>Gammaproteobacteria</taxon>
        <taxon>Alteromonadales</taxon>
        <taxon>Colwelliaceae</taxon>
        <taxon>Colwellia</taxon>
    </lineage>
</organism>
<accession>A0ABY3N1P3</accession>
<dbReference type="InterPro" id="IPR029044">
    <property type="entry name" value="Nucleotide-diphossugar_trans"/>
</dbReference>
<evidence type="ECO:0000259" key="1">
    <source>
        <dbReference type="Pfam" id="PF00535"/>
    </source>
</evidence>
<dbReference type="Pfam" id="PF00535">
    <property type="entry name" value="Glycos_transf_2"/>
    <property type="match status" value="1"/>
</dbReference>
<dbReference type="RefSeq" id="WP_101343514.1">
    <property type="nucleotide sequence ID" value="NZ_PJAI02000001.1"/>
</dbReference>